<dbReference type="EMBL" id="JBHLTF010000031">
    <property type="protein sequence ID" value="MFC0718159.1"/>
    <property type="molecule type" value="Genomic_DNA"/>
</dbReference>
<gene>
    <name evidence="1" type="ORF">ACFFFU_10415</name>
</gene>
<accession>A0ABV6SYH1</accession>
<comment type="caution">
    <text evidence="1">The sequence shown here is derived from an EMBL/GenBank/DDBJ whole genome shotgun (WGS) entry which is preliminary data.</text>
</comment>
<organism evidence="1 2">
    <name type="scientific">Luteimonas padinae</name>
    <dbReference type="NCBI Taxonomy" id="1714359"/>
    <lineage>
        <taxon>Bacteria</taxon>
        <taxon>Pseudomonadati</taxon>
        <taxon>Pseudomonadota</taxon>
        <taxon>Gammaproteobacteria</taxon>
        <taxon>Lysobacterales</taxon>
        <taxon>Lysobacteraceae</taxon>
        <taxon>Luteimonas</taxon>
    </lineage>
</organism>
<protein>
    <submittedName>
        <fullName evidence="1">Antitoxin</fullName>
    </submittedName>
</protein>
<dbReference type="Pfam" id="PF09386">
    <property type="entry name" value="ParD"/>
    <property type="match status" value="1"/>
</dbReference>
<reference evidence="1 2" key="1">
    <citation type="submission" date="2024-09" db="EMBL/GenBank/DDBJ databases">
        <authorList>
            <person name="Sun Q."/>
            <person name="Mori K."/>
        </authorList>
    </citation>
    <scope>NUCLEOTIDE SEQUENCE [LARGE SCALE GENOMIC DNA]</scope>
    <source>
        <strain evidence="1 2">KCTC 52403</strain>
    </source>
</reference>
<sequence>MMMGAGAGSLARGGSRAHPDVDLGAMAAMEGRGMEYDPLERLVHGDADGDQAWEELKILLGSRIGKALAGQVSGKSIEEVLADELAEGH</sequence>
<dbReference type="RefSeq" id="WP_386659876.1">
    <property type="nucleotide sequence ID" value="NZ_JBHLTF010000031.1"/>
</dbReference>
<proteinExistence type="predicted"/>
<evidence type="ECO:0000313" key="1">
    <source>
        <dbReference type="EMBL" id="MFC0718159.1"/>
    </source>
</evidence>
<dbReference type="Gene3D" id="6.10.180.10">
    <property type="entry name" value="Antitoxin ParD"/>
    <property type="match status" value="1"/>
</dbReference>
<dbReference type="InterPro" id="IPR022789">
    <property type="entry name" value="ParD"/>
</dbReference>
<name>A0ABV6SYH1_9GAMM</name>
<dbReference type="Proteomes" id="UP001589898">
    <property type="component" value="Unassembled WGS sequence"/>
</dbReference>
<dbReference type="InterPro" id="IPR038296">
    <property type="entry name" value="ParD_sf"/>
</dbReference>
<evidence type="ECO:0000313" key="2">
    <source>
        <dbReference type="Proteomes" id="UP001589898"/>
    </source>
</evidence>
<keyword evidence="2" id="KW-1185">Reference proteome</keyword>